<sequence length="268" mass="29291">MSSLVLAFLFIVLSKNVNPGEATGCWNFKGDVHFLLNTTQNFNTESINGEKDFVARFAESFSIGQNNVQIGVTLFSSQIHHQFDMGLHTNLTSMLEAIEYIPNRLGSSQTDNALEWVFKHAFSKEAGNRDSVPNILIVLTDVYAVKEIQTLASGLQGHDISVFIIGIGLLPDPSELAQIVTHQQGTSPVSDYGTLWDLQIKLQDSVCQVAPTTTETILANCIDATYVKCTDIHVCSDNALRQKCPVTCGLCDAGVKSTTLSWIHIVGK</sequence>
<feature type="chain" id="PRO_5026955486" description="VWFA domain-containing protein" evidence="1">
    <location>
        <begin position="23"/>
        <end position="268"/>
    </location>
</feature>
<dbReference type="SMART" id="SM00327">
    <property type="entry name" value="VWA"/>
    <property type="match status" value="1"/>
</dbReference>
<feature type="domain" description="VWFA" evidence="2">
    <location>
        <begin position="31"/>
        <end position="206"/>
    </location>
</feature>
<evidence type="ECO:0000256" key="1">
    <source>
        <dbReference type="SAM" id="SignalP"/>
    </source>
</evidence>
<dbReference type="Pfam" id="PF00092">
    <property type="entry name" value="VWA"/>
    <property type="match status" value="1"/>
</dbReference>
<organism evidence="3 4">
    <name type="scientific">Mytilus coruscus</name>
    <name type="common">Sea mussel</name>
    <dbReference type="NCBI Taxonomy" id="42192"/>
    <lineage>
        <taxon>Eukaryota</taxon>
        <taxon>Metazoa</taxon>
        <taxon>Spiralia</taxon>
        <taxon>Lophotrochozoa</taxon>
        <taxon>Mollusca</taxon>
        <taxon>Bivalvia</taxon>
        <taxon>Autobranchia</taxon>
        <taxon>Pteriomorphia</taxon>
        <taxon>Mytilida</taxon>
        <taxon>Mytiloidea</taxon>
        <taxon>Mytilidae</taxon>
        <taxon>Mytilinae</taxon>
        <taxon>Mytilus</taxon>
    </lineage>
</organism>
<evidence type="ECO:0000313" key="3">
    <source>
        <dbReference type="EMBL" id="CAC5419110.1"/>
    </source>
</evidence>
<gene>
    <name evidence="3" type="ORF">MCOR_51497</name>
</gene>
<keyword evidence="4" id="KW-1185">Reference proteome</keyword>
<reference evidence="3 4" key="1">
    <citation type="submission" date="2020-06" db="EMBL/GenBank/DDBJ databases">
        <authorList>
            <person name="Li R."/>
            <person name="Bekaert M."/>
        </authorList>
    </citation>
    <scope>NUCLEOTIDE SEQUENCE [LARGE SCALE GENOMIC DNA]</scope>
    <source>
        <strain evidence="4">wild</strain>
    </source>
</reference>
<dbReference type="Proteomes" id="UP000507470">
    <property type="component" value="Unassembled WGS sequence"/>
</dbReference>
<dbReference type="AlphaFoldDB" id="A0A6J8EF26"/>
<dbReference type="Gene3D" id="3.40.50.410">
    <property type="entry name" value="von Willebrand factor, type A domain"/>
    <property type="match status" value="1"/>
</dbReference>
<protein>
    <recommendedName>
        <fullName evidence="2">VWFA domain-containing protein</fullName>
    </recommendedName>
</protein>
<evidence type="ECO:0000313" key="4">
    <source>
        <dbReference type="Proteomes" id="UP000507470"/>
    </source>
</evidence>
<dbReference type="OrthoDB" id="10256829at2759"/>
<dbReference type="InterPro" id="IPR002035">
    <property type="entry name" value="VWF_A"/>
</dbReference>
<dbReference type="PANTHER" id="PTHR24020">
    <property type="entry name" value="COLLAGEN ALPHA"/>
    <property type="match status" value="1"/>
</dbReference>
<proteinExistence type="predicted"/>
<accession>A0A6J8EF26</accession>
<keyword evidence="1" id="KW-0732">Signal</keyword>
<evidence type="ECO:0000259" key="2">
    <source>
        <dbReference type="PROSITE" id="PS50234"/>
    </source>
</evidence>
<dbReference type="InterPro" id="IPR050525">
    <property type="entry name" value="ECM_Assembly_Org"/>
</dbReference>
<dbReference type="EMBL" id="CACVKT020008990">
    <property type="protein sequence ID" value="CAC5419110.1"/>
    <property type="molecule type" value="Genomic_DNA"/>
</dbReference>
<dbReference type="SUPFAM" id="SSF53300">
    <property type="entry name" value="vWA-like"/>
    <property type="match status" value="1"/>
</dbReference>
<dbReference type="InterPro" id="IPR036465">
    <property type="entry name" value="vWFA_dom_sf"/>
</dbReference>
<dbReference type="PANTHER" id="PTHR24020:SF20">
    <property type="entry name" value="PH DOMAIN-CONTAINING PROTEIN"/>
    <property type="match status" value="1"/>
</dbReference>
<dbReference type="PROSITE" id="PS50234">
    <property type="entry name" value="VWFA"/>
    <property type="match status" value="1"/>
</dbReference>
<feature type="signal peptide" evidence="1">
    <location>
        <begin position="1"/>
        <end position="22"/>
    </location>
</feature>
<name>A0A6J8EF26_MYTCO</name>